<dbReference type="Proteomes" id="UP000324222">
    <property type="component" value="Unassembled WGS sequence"/>
</dbReference>
<dbReference type="AlphaFoldDB" id="A0A5B7GHV6"/>
<evidence type="ECO:0000313" key="2">
    <source>
        <dbReference type="EMBL" id="MPC57186.1"/>
    </source>
</evidence>
<accession>A0A5B7GHV6</accession>
<dbReference type="EMBL" id="VSRR010014575">
    <property type="protein sequence ID" value="MPC57186.1"/>
    <property type="molecule type" value="Genomic_DNA"/>
</dbReference>
<proteinExistence type="predicted"/>
<keyword evidence="3" id="KW-1185">Reference proteome</keyword>
<name>A0A5B7GHV6_PORTR</name>
<evidence type="ECO:0000256" key="1">
    <source>
        <dbReference type="SAM" id="MobiDB-lite"/>
    </source>
</evidence>
<organism evidence="2 3">
    <name type="scientific">Portunus trituberculatus</name>
    <name type="common">Swimming crab</name>
    <name type="synonym">Neptunus trituberculatus</name>
    <dbReference type="NCBI Taxonomy" id="210409"/>
    <lineage>
        <taxon>Eukaryota</taxon>
        <taxon>Metazoa</taxon>
        <taxon>Ecdysozoa</taxon>
        <taxon>Arthropoda</taxon>
        <taxon>Crustacea</taxon>
        <taxon>Multicrustacea</taxon>
        <taxon>Malacostraca</taxon>
        <taxon>Eumalacostraca</taxon>
        <taxon>Eucarida</taxon>
        <taxon>Decapoda</taxon>
        <taxon>Pleocyemata</taxon>
        <taxon>Brachyura</taxon>
        <taxon>Eubrachyura</taxon>
        <taxon>Portunoidea</taxon>
        <taxon>Portunidae</taxon>
        <taxon>Portuninae</taxon>
        <taxon>Portunus</taxon>
    </lineage>
</organism>
<sequence length="91" mass="10507">MGRLICTLKNSRPLNKTTLRRRHDLRRVAPHAAATRERHANISEVITSQSYYNDPRTDDNIPDKTHQLHLHRRLATTISTTITTVVVAEKR</sequence>
<gene>
    <name evidence="2" type="ORF">E2C01_051160</name>
</gene>
<reference evidence="2 3" key="1">
    <citation type="submission" date="2019-05" db="EMBL/GenBank/DDBJ databases">
        <title>Another draft genome of Portunus trituberculatus and its Hox gene families provides insights of decapod evolution.</title>
        <authorList>
            <person name="Jeong J.-H."/>
            <person name="Song I."/>
            <person name="Kim S."/>
            <person name="Choi T."/>
            <person name="Kim D."/>
            <person name="Ryu S."/>
            <person name="Kim W."/>
        </authorList>
    </citation>
    <scope>NUCLEOTIDE SEQUENCE [LARGE SCALE GENOMIC DNA]</scope>
    <source>
        <tissue evidence="2">Muscle</tissue>
    </source>
</reference>
<protein>
    <submittedName>
        <fullName evidence="2">Uncharacterized protein</fullName>
    </submittedName>
</protein>
<evidence type="ECO:0000313" key="3">
    <source>
        <dbReference type="Proteomes" id="UP000324222"/>
    </source>
</evidence>
<feature type="region of interest" description="Disordered" evidence="1">
    <location>
        <begin position="28"/>
        <end position="58"/>
    </location>
</feature>
<comment type="caution">
    <text evidence="2">The sequence shown here is derived from an EMBL/GenBank/DDBJ whole genome shotgun (WGS) entry which is preliminary data.</text>
</comment>